<dbReference type="Pfam" id="PF18806">
    <property type="entry name" value="Importin_rep_3"/>
    <property type="match status" value="1"/>
</dbReference>
<dbReference type="InterPro" id="IPR040709">
    <property type="entry name" value="Importin_rep_1"/>
</dbReference>
<dbReference type="InterPro" id="IPR040520">
    <property type="entry name" value="Importin_rep_3"/>
</dbReference>
<proteinExistence type="inferred from homology"/>
<dbReference type="OrthoDB" id="2016913at2759"/>
<accession>A0A163JU21</accession>
<keyword evidence="6" id="KW-0653">Protein transport</keyword>
<dbReference type="GO" id="GO:0005737">
    <property type="term" value="C:cytoplasm"/>
    <property type="evidence" value="ECO:0007669"/>
    <property type="project" value="TreeGrafter"/>
</dbReference>
<protein>
    <recommendedName>
        <fullName evidence="3">Importin-13</fullName>
    </recommendedName>
</protein>
<keyword evidence="4" id="KW-0813">Transport</keyword>
<dbReference type="Gene3D" id="1.25.10.10">
    <property type="entry name" value="Leucine-rich Repeat Variant"/>
    <property type="match status" value="1"/>
</dbReference>
<dbReference type="GO" id="GO:0005634">
    <property type="term" value="C:nucleus"/>
    <property type="evidence" value="ECO:0007669"/>
    <property type="project" value="UniProtKB-SubCell"/>
</dbReference>
<comment type="similarity">
    <text evidence="2">Belongs to the importin beta family.</text>
</comment>
<keyword evidence="10" id="KW-1185">Reference proteome</keyword>
<keyword evidence="5" id="KW-0677">Repeat</keyword>
<dbReference type="InterPro" id="IPR057942">
    <property type="entry name" value="TPR_TNPO3_IPO13_3rd"/>
</dbReference>
<dbReference type="InterPro" id="IPR016024">
    <property type="entry name" value="ARM-type_fold"/>
</dbReference>
<dbReference type="Pfam" id="PF18773">
    <property type="entry name" value="Importin_rep"/>
    <property type="match status" value="1"/>
</dbReference>
<evidence type="ECO:0000256" key="6">
    <source>
        <dbReference type="ARBA" id="ARBA00022927"/>
    </source>
</evidence>
<dbReference type="OMA" id="CLASIGK"/>
<dbReference type="PANTHER" id="PTHR12363">
    <property type="entry name" value="TRANSPORTIN 3 AND IMPORTIN 13"/>
    <property type="match status" value="1"/>
</dbReference>
<dbReference type="FunCoup" id="A0A163JU21">
    <property type="interactions" value="283"/>
</dbReference>
<keyword evidence="7" id="KW-0539">Nucleus</keyword>
<dbReference type="InterPro" id="IPR013598">
    <property type="entry name" value="Exportin-1/Importin-b-like"/>
</dbReference>
<dbReference type="EMBL" id="LT554051">
    <property type="protein sequence ID" value="SAM03111.1"/>
    <property type="molecule type" value="Genomic_DNA"/>
</dbReference>
<organism evidence="9">
    <name type="scientific">Absidia glauca</name>
    <name type="common">Pin mould</name>
    <dbReference type="NCBI Taxonomy" id="4829"/>
    <lineage>
        <taxon>Eukaryota</taxon>
        <taxon>Fungi</taxon>
        <taxon>Fungi incertae sedis</taxon>
        <taxon>Mucoromycota</taxon>
        <taxon>Mucoromycotina</taxon>
        <taxon>Mucoromycetes</taxon>
        <taxon>Mucorales</taxon>
        <taxon>Cunninghamellaceae</taxon>
        <taxon>Absidia</taxon>
    </lineage>
</organism>
<gene>
    <name evidence="9" type="primary">ABSGL_08929.1 scaffold 10588</name>
</gene>
<sequence length="974" mass="108787">MDYSSELIVYSGNHKIFDLTLKNESSLKLIALFPSSSLSLIIVGFSVLIPSRNTLPADRLDWIRDELFTAIIKCSNGPMFVVRKLCTALIAYAFQVVPIHWQHFIPQSLNAFVSGAQAYGIPTRNIDHTILEFLTMLPEEISNAELIGGRKSQIVQEFKDAIPLVFSTLTNFLYASQTSEQPLLPNALKCLQSWIQYGVSIESASPLLQQTMTLLANDELFETAADVLLEGMQQPSWTVYNSFRDGLLSCFTSDGMKKKFDDCIKDEDEDLGRPLAKLFTTFGETFTDFVALQLARPDIRHLMDMIMQLTAFRGYYPVDQEISDIPLNFWYVLQETLFDNGIIPVRRYNSALRDGDDDLSLDATTSSEQLLWTQHCGETAVLLYQQLVTVIKQKAIFPEDEVWQSWTKDLKDKFRICRRDLGDTIINSYYVLRGEMLGVLFDHVFAVFAHWDTITSPCLDMEATLFCLKSVSEEIPSDENQHIAKLFGPEILGRLPSQNNARLQNTALSLIGSLSEWLKGHSQFLVPTMNYIVPCLGSPNLAFCAATAFATICDTCRGSLVDDLDSLMHVYGNTAAAKIEPTVMHKVVESVAAVIQVLPPDRQIGPLMVLTGGILQELGASLIQDPATARGDVLTQIQSLSACCRGIQAPTDDYQTLTAKSNIYDLFASGQLTAMYSGVDGFVQMTAAIGETVRRIATLWSNDEEVMKALSQYLEAGMRSTNPLLTLPFNELVVLIDTAYETSKFASWLDTTCLVMTVYGGQESNLLVLRDLLSSLTEKTLNFICRPEDMEEHPDTLHSYFNLLTRVIQRSPPVLYEVDAAMLNTIFQFSIAGMGLQERLALKAALNFMADFVSQDSQSNPKIAEVINSMLMSHGLKIMEQLLAGIGGRVPRSFSKPLVDVLYKMTGRNLELCKHWLQMLLSHDGFPSSLVTREDKDAFIKGILGHRSLKRFKEYTNDFSKKCRGLGNTSFGGL</sequence>
<comment type="subcellular location">
    <subcellularLocation>
        <location evidence="1">Nucleus</location>
    </subcellularLocation>
</comment>
<evidence type="ECO:0000256" key="5">
    <source>
        <dbReference type="ARBA" id="ARBA00022737"/>
    </source>
</evidence>
<dbReference type="SUPFAM" id="SSF48371">
    <property type="entry name" value="ARM repeat"/>
    <property type="match status" value="2"/>
</dbReference>
<evidence type="ECO:0000313" key="9">
    <source>
        <dbReference type="EMBL" id="SAM03111.1"/>
    </source>
</evidence>
<dbReference type="STRING" id="4829.A0A163JU21"/>
<evidence type="ECO:0000256" key="3">
    <source>
        <dbReference type="ARBA" id="ARBA00016020"/>
    </source>
</evidence>
<dbReference type="InterPro" id="IPR011989">
    <property type="entry name" value="ARM-like"/>
</dbReference>
<dbReference type="Pfam" id="PF24140">
    <property type="entry name" value="TPR_TNPO3_IPO13_3rd"/>
    <property type="match status" value="1"/>
</dbReference>
<evidence type="ECO:0000256" key="2">
    <source>
        <dbReference type="ARBA" id="ARBA00007991"/>
    </source>
</evidence>
<evidence type="ECO:0000259" key="8">
    <source>
        <dbReference type="Pfam" id="PF08389"/>
    </source>
</evidence>
<dbReference type="Pfam" id="PF08389">
    <property type="entry name" value="Xpo1"/>
    <property type="match status" value="1"/>
</dbReference>
<evidence type="ECO:0000313" key="10">
    <source>
        <dbReference type="Proteomes" id="UP000078561"/>
    </source>
</evidence>
<reference evidence="9" key="1">
    <citation type="submission" date="2016-04" db="EMBL/GenBank/DDBJ databases">
        <authorList>
            <person name="Evans L.H."/>
            <person name="Alamgir A."/>
            <person name="Owens N."/>
            <person name="Weber N.D."/>
            <person name="Virtaneva K."/>
            <person name="Barbian K."/>
            <person name="Babar A."/>
            <person name="Rosenke K."/>
        </authorList>
    </citation>
    <scope>NUCLEOTIDE SEQUENCE [LARGE SCALE GENOMIC DNA]</scope>
    <source>
        <strain evidence="9">CBS 101.48</strain>
    </source>
</reference>
<feature type="domain" description="Exportin-1/Importin-beta-like" evidence="8">
    <location>
        <begin position="79"/>
        <end position="228"/>
    </location>
</feature>
<dbReference type="PANTHER" id="PTHR12363:SF33">
    <property type="entry name" value="IMPORTIN-13"/>
    <property type="match status" value="1"/>
</dbReference>
<evidence type="ECO:0000256" key="7">
    <source>
        <dbReference type="ARBA" id="ARBA00023242"/>
    </source>
</evidence>
<dbReference type="InterPro" id="IPR051345">
    <property type="entry name" value="Importin_beta-like_NTR"/>
</dbReference>
<dbReference type="AlphaFoldDB" id="A0A163JU21"/>
<evidence type="ECO:0000256" key="1">
    <source>
        <dbReference type="ARBA" id="ARBA00004123"/>
    </source>
</evidence>
<dbReference type="InParanoid" id="A0A163JU21"/>
<evidence type="ECO:0000256" key="4">
    <source>
        <dbReference type="ARBA" id="ARBA00022448"/>
    </source>
</evidence>
<dbReference type="Proteomes" id="UP000078561">
    <property type="component" value="Unassembled WGS sequence"/>
</dbReference>
<name>A0A163JU21_ABSGL</name>
<dbReference type="GO" id="GO:0006606">
    <property type="term" value="P:protein import into nucleus"/>
    <property type="evidence" value="ECO:0007669"/>
    <property type="project" value="TreeGrafter"/>
</dbReference>